<organism evidence="2 3">
    <name type="scientific">Cynomolgus macaque cytomegalovirus strain Mauritius</name>
    <dbReference type="NCBI Taxonomy" id="1690255"/>
    <lineage>
        <taxon>Viruses</taxon>
        <taxon>Duplodnaviria</taxon>
        <taxon>Heunggongvirae</taxon>
        <taxon>Peploviricota</taxon>
        <taxon>Herviviricetes</taxon>
        <taxon>Herpesvirales</taxon>
        <taxon>Orthoherpesviridae</taxon>
        <taxon>Betaherpesvirinae</taxon>
        <taxon>Cytomegalovirus</taxon>
        <taxon>Cytomegalovirus macacinebeta3</taxon>
    </lineage>
</organism>
<accession>A0A0K1H001</accession>
<feature type="domain" description="Hepatitis TT virus Orf2/Gyrovirus Vp2 N-terminal" evidence="1">
    <location>
        <begin position="51"/>
        <end position="78"/>
    </location>
</feature>
<protein>
    <submittedName>
        <fullName evidence="2">Protein US31</fullName>
    </submittedName>
</protein>
<name>A0A0K1H001_9BETA</name>
<dbReference type="InterPro" id="IPR004118">
    <property type="entry name" value="HEV_TT_vir_Orf2/Gyrovir_Vp2_N"/>
</dbReference>
<feature type="domain" description="Hepatitis TT virus Orf2/Gyrovirus Vp2 N-terminal" evidence="1">
    <location>
        <begin position="2"/>
        <end position="47"/>
    </location>
</feature>
<dbReference type="Proteomes" id="UP000118435">
    <property type="component" value="Segment"/>
</dbReference>
<reference evidence="2 3" key="1">
    <citation type="journal article" date="2016" name="BMC Genomics">
        <title>A novel strain of cynomolgus macaque cytomegalovirus: implications for host-virus co-evolution.</title>
        <authorList>
            <person name="Russell J.N."/>
            <person name="Marsh A.K."/>
            <person name="Willer D.O."/>
            <person name="Ambagala A.P."/>
            <person name="Dzamba M."/>
            <person name="Chan J.K."/>
            <person name="Pilon R."/>
            <person name="Fournier J."/>
            <person name="Brudno M."/>
            <person name="Antony J.M."/>
            <person name="Sandstrom P."/>
            <person name="Evans B.J."/>
            <person name="MacDonald K.S."/>
        </authorList>
    </citation>
    <scope>NUCLEOTIDE SEQUENCE [LARGE SCALE GENOMIC DNA]</scope>
    <source>
        <strain evidence="2">Mauritius</strain>
    </source>
</reference>
<sequence length="161" mass="18547">MDKEETWRGLMVYSHSLWCICGHWKAHIVMSDEANSEEVACSNWMEDAIMRWMRNSRETHDKWCRCTDWRGHALSLEENRISLVTLPAAMETKNTASRHNSRLSCFTRVFKSFRKKGRCGRGSSTASNSSGASTISSHSWQWYRVTPPTPPQAECQRAPHP</sequence>
<evidence type="ECO:0000313" key="2">
    <source>
        <dbReference type="EMBL" id="AKT72793.1"/>
    </source>
</evidence>
<evidence type="ECO:0000313" key="3">
    <source>
        <dbReference type="Proteomes" id="UP000118435"/>
    </source>
</evidence>
<proteinExistence type="predicted"/>
<evidence type="ECO:0000259" key="1">
    <source>
        <dbReference type="Pfam" id="PF02957"/>
    </source>
</evidence>
<dbReference type="Pfam" id="PF02957">
    <property type="entry name" value="TT_ORF2-like"/>
    <property type="match status" value="2"/>
</dbReference>
<gene>
    <name evidence="2" type="primary">CyUS31</name>
</gene>
<dbReference type="EMBL" id="KP796148">
    <property type="protein sequence ID" value="AKT72793.1"/>
    <property type="molecule type" value="Genomic_DNA"/>
</dbReference>